<dbReference type="HAMAP" id="MF_00115">
    <property type="entry name" value="MscL"/>
    <property type="match status" value="1"/>
</dbReference>
<dbReference type="NCBIfam" id="TIGR00220">
    <property type="entry name" value="mscL"/>
    <property type="match status" value="1"/>
</dbReference>
<proteinExistence type="inferred from homology"/>
<accession>A0A2C9ZTW7</accession>
<comment type="function">
    <text evidence="10">Channel that opens in response to stretch forces in the membrane lipid bilayer. May participate in the regulation of osmotic pressure changes within the cell.</text>
</comment>
<keyword evidence="3 10" id="KW-0813">Transport</keyword>
<dbReference type="InterPro" id="IPR019823">
    <property type="entry name" value="Mechanosensitive_channel_CS"/>
</dbReference>
<dbReference type="PRINTS" id="PR01264">
    <property type="entry name" value="MECHCHANNEL"/>
</dbReference>
<sequence length="144" mass="15661">MGFVNEFKEFISKGNVLDLAVGVIIGAAFGKIVTSLTEDVLMPVLGLVTGGIDFKNWFFALDGQSYKTIEQAKAAGAATINYGLFLNAIFYFFIIAFCVFLIVKAANRIKLRPLAAPVIDPGPTKEQILLMEIRDALRGPTLKS</sequence>
<evidence type="ECO:0000256" key="10">
    <source>
        <dbReference type="HAMAP-Rule" id="MF_00115"/>
    </source>
</evidence>
<evidence type="ECO:0000256" key="1">
    <source>
        <dbReference type="ARBA" id="ARBA00004651"/>
    </source>
</evidence>
<keyword evidence="6 10" id="KW-1133">Transmembrane helix</keyword>
<dbReference type="PROSITE" id="PS01327">
    <property type="entry name" value="MSCL"/>
    <property type="match status" value="1"/>
</dbReference>
<dbReference type="PANTHER" id="PTHR30266:SF2">
    <property type="entry name" value="LARGE-CONDUCTANCE MECHANOSENSITIVE CHANNEL"/>
    <property type="match status" value="1"/>
</dbReference>
<evidence type="ECO:0000256" key="7">
    <source>
        <dbReference type="ARBA" id="ARBA00023065"/>
    </source>
</evidence>
<dbReference type="RefSeq" id="WP_086596887.1">
    <property type="nucleotide sequence ID" value="NZ_MTSE01000026.1"/>
</dbReference>
<dbReference type="NCBIfam" id="NF010557">
    <property type="entry name" value="PRK13952.1"/>
    <property type="match status" value="1"/>
</dbReference>
<keyword evidence="8 10" id="KW-0472">Membrane</keyword>
<comment type="subunit">
    <text evidence="10">Homopentamer.</text>
</comment>
<dbReference type="PANTHER" id="PTHR30266">
    <property type="entry name" value="MECHANOSENSITIVE CHANNEL MSCL"/>
    <property type="match status" value="1"/>
</dbReference>
<dbReference type="GO" id="GO:0008381">
    <property type="term" value="F:mechanosensitive monoatomic ion channel activity"/>
    <property type="evidence" value="ECO:0007669"/>
    <property type="project" value="UniProtKB-UniRule"/>
</dbReference>
<dbReference type="InterPro" id="IPR036019">
    <property type="entry name" value="MscL_channel"/>
</dbReference>
<keyword evidence="5 10" id="KW-0812">Transmembrane</keyword>
<name>A0A2C9ZTW7_9BACT</name>
<comment type="caution">
    <text evidence="11">The sequence shown here is derived from an EMBL/GenBank/DDBJ whole genome shotgun (WGS) entry which is preliminary data.</text>
</comment>
<dbReference type="OrthoDB" id="9810350at2"/>
<evidence type="ECO:0000256" key="3">
    <source>
        <dbReference type="ARBA" id="ARBA00022448"/>
    </source>
</evidence>
<keyword evidence="7 10" id="KW-0406">Ion transport</keyword>
<evidence type="ECO:0000256" key="9">
    <source>
        <dbReference type="ARBA" id="ARBA00023303"/>
    </source>
</evidence>
<dbReference type="InterPro" id="IPR037673">
    <property type="entry name" value="MSC/AndL"/>
</dbReference>
<feature type="transmembrane region" description="Helical" evidence="10">
    <location>
        <begin position="16"/>
        <end position="33"/>
    </location>
</feature>
<evidence type="ECO:0000256" key="2">
    <source>
        <dbReference type="ARBA" id="ARBA00007254"/>
    </source>
</evidence>
<dbReference type="NCBIfam" id="NF001843">
    <property type="entry name" value="PRK00567.1-4"/>
    <property type="match status" value="1"/>
</dbReference>
<dbReference type="GO" id="GO:0005886">
    <property type="term" value="C:plasma membrane"/>
    <property type="evidence" value="ECO:0007669"/>
    <property type="project" value="UniProtKB-SubCell"/>
</dbReference>
<dbReference type="Gene3D" id="1.10.1200.120">
    <property type="entry name" value="Large-conductance mechanosensitive channel, MscL, domain 1"/>
    <property type="match status" value="1"/>
</dbReference>
<evidence type="ECO:0000256" key="8">
    <source>
        <dbReference type="ARBA" id="ARBA00023136"/>
    </source>
</evidence>
<gene>
    <name evidence="10" type="primary">mscL</name>
    <name evidence="11" type="ORF">BXP70_25185</name>
</gene>
<evidence type="ECO:0000313" key="12">
    <source>
        <dbReference type="Proteomes" id="UP000194873"/>
    </source>
</evidence>
<comment type="subcellular location">
    <subcellularLocation>
        <location evidence="1 10">Cell membrane</location>
        <topology evidence="1 10">Multi-pass membrane protein</topology>
    </subcellularLocation>
</comment>
<organism evidence="11 12">
    <name type="scientific">Hymenobacter crusticola</name>
    <dbReference type="NCBI Taxonomy" id="1770526"/>
    <lineage>
        <taxon>Bacteria</taxon>
        <taxon>Pseudomonadati</taxon>
        <taxon>Bacteroidota</taxon>
        <taxon>Cytophagia</taxon>
        <taxon>Cytophagales</taxon>
        <taxon>Hymenobacteraceae</taxon>
        <taxon>Hymenobacter</taxon>
    </lineage>
</organism>
<keyword evidence="4 10" id="KW-1003">Cell membrane</keyword>
<keyword evidence="9 10" id="KW-0407">Ion channel</keyword>
<evidence type="ECO:0000256" key="6">
    <source>
        <dbReference type="ARBA" id="ARBA00022989"/>
    </source>
</evidence>
<dbReference type="InterPro" id="IPR001185">
    <property type="entry name" value="MS_channel"/>
</dbReference>
<reference evidence="11 12" key="1">
    <citation type="submission" date="2017-01" db="EMBL/GenBank/DDBJ databases">
        <title>A new Hymenobacter.</title>
        <authorList>
            <person name="Liang Y."/>
            <person name="Feng F."/>
        </authorList>
    </citation>
    <scope>NUCLEOTIDE SEQUENCE [LARGE SCALE GENOMIC DNA]</scope>
    <source>
        <strain evidence="11">MIMBbqt21</strain>
    </source>
</reference>
<feature type="transmembrane region" description="Helical" evidence="10">
    <location>
        <begin position="40"/>
        <end position="60"/>
    </location>
</feature>
<dbReference type="AlphaFoldDB" id="A0A2C9ZTW7"/>
<dbReference type="Proteomes" id="UP000194873">
    <property type="component" value="Unassembled WGS sequence"/>
</dbReference>
<evidence type="ECO:0000256" key="4">
    <source>
        <dbReference type="ARBA" id="ARBA00022475"/>
    </source>
</evidence>
<keyword evidence="12" id="KW-1185">Reference proteome</keyword>
<dbReference type="Pfam" id="PF01741">
    <property type="entry name" value="MscL"/>
    <property type="match status" value="1"/>
</dbReference>
<evidence type="ECO:0000313" key="11">
    <source>
        <dbReference type="EMBL" id="OUJ70149.1"/>
    </source>
</evidence>
<protein>
    <recommendedName>
        <fullName evidence="10">Large-conductance mechanosensitive channel</fullName>
    </recommendedName>
</protein>
<dbReference type="SUPFAM" id="SSF81330">
    <property type="entry name" value="Gated mechanosensitive channel"/>
    <property type="match status" value="1"/>
</dbReference>
<feature type="transmembrane region" description="Helical" evidence="10">
    <location>
        <begin position="80"/>
        <end position="103"/>
    </location>
</feature>
<evidence type="ECO:0000256" key="5">
    <source>
        <dbReference type="ARBA" id="ARBA00022692"/>
    </source>
</evidence>
<dbReference type="EMBL" id="MTSE01000026">
    <property type="protein sequence ID" value="OUJ70149.1"/>
    <property type="molecule type" value="Genomic_DNA"/>
</dbReference>
<comment type="similarity">
    <text evidence="2 10">Belongs to the MscL family.</text>
</comment>